<dbReference type="AlphaFoldDB" id="A0A4Y8LT66"/>
<feature type="transmembrane region" description="Helical" evidence="1">
    <location>
        <begin position="93"/>
        <end position="114"/>
    </location>
</feature>
<proteinExistence type="predicted"/>
<keyword evidence="1" id="KW-0812">Transmembrane</keyword>
<name>A0A4Y8LT66_9BACL</name>
<protein>
    <submittedName>
        <fullName evidence="2">Uncharacterized protein</fullName>
    </submittedName>
</protein>
<evidence type="ECO:0000313" key="2">
    <source>
        <dbReference type="EMBL" id="TFE24717.1"/>
    </source>
</evidence>
<organism evidence="2 3">
    <name type="scientific">Cohnella luojiensis</name>
    <dbReference type="NCBI Taxonomy" id="652876"/>
    <lineage>
        <taxon>Bacteria</taxon>
        <taxon>Bacillati</taxon>
        <taxon>Bacillota</taxon>
        <taxon>Bacilli</taxon>
        <taxon>Bacillales</taxon>
        <taxon>Paenibacillaceae</taxon>
        <taxon>Cohnella</taxon>
    </lineage>
</organism>
<evidence type="ECO:0000256" key="1">
    <source>
        <dbReference type="SAM" id="Phobius"/>
    </source>
</evidence>
<keyword evidence="3" id="KW-1185">Reference proteome</keyword>
<feature type="transmembrane region" description="Helical" evidence="1">
    <location>
        <begin position="129"/>
        <end position="147"/>
    </location>
</feature>
<dbReference type="EMBL" id="SOMN01000023">
    <property type="protein sequence ID" value="TFE24717.1"/>
    <property type="molecule type" value="Genomic_DNA"/>
</dbReference>
<comment type="caution">
    <text evidence="2">The sequence shown here is derived from an EMBL/GenBank/DDBJ whole genome shotgun (WGS) entry which is preliminary data.</text>
</comment>
<keyword evidence="1" id="KW-0472">Membrane</keyword>
<reference evidence="2 3" key="1">
    <citation type="submission" date="2019-03" db="EMBL/GenBank/DDBJ databases">
        <title>Cohnella endophytica sp. nov., a novel endophytic bacterium isolated from bark of Sonneratia apetala.</title>
        <authorList>
            <person name="Tuo L."/>
        </authorList>
    </citation>
    <scope>NUCLEOTIDE SEQUENCE [LARGE SCALE GENOMIC DNA]</scope>
    <source>
        <strain evidence="2 3">CCTCC AB 208254</strain>
    </source>
</reference>
<feature type="transmembrane region" description="Helical" evidence="1">
    <location>
        <begin position="28"/>
        <end position="48"/>
    </location>
</feature>
<dbReference type="Proteomes" id="UP000297900">
    <property type="component" value="Unassembled WGS sequence"/>
</dbReference>
<sequence>MVVVIFILFAWFCIQVLIGLLRKLPLVVNFLLFMAIEVVLINKLTISYNNLKLFKINTSLPLFIALILHNDFTVTFVLLAFANVFLTTPKTSVCIGISIYTFLFQILIGFALRWNHVLIDKDWNFFKESMMIIILMVYTLLLGRIFQRMASKEGWIR</sequence>
<evidence type="ECO:0000313" key="3">
    <source>
        <dbReference type="Proteomes" id="UP000297900"/>
    </source>
</evidence>
<dbReference type="OrthoDB" id="2615485at2"/>
<feature type="transmembrane region" description="Helical" evidence="1">
    <location>
        <begin position="6"/>
        <end position="21"/>
    </location>
</feature>
<keyword evidence="1" id="KW-1133">Transmembrane helix</keyword>
<gene>
    <name evidence="2" type="ORF">E2980_15360</name>
</gene>
<accession>A0A4Y8LT66</accession>
<feature type="transmembrane region" description="Helical" evidence="1">
    <location>
        <begin position="60"/>
        <end position="86"/>
    </location>
</feature>